<evidence type="ECO:0000259" key="2">
    <source>
        <dbReference type="Pfam" id="PF08719"/>
    </source>
</evidence>
<evidence type="ECO:0000256" key="1">
    <source>
        <dbReference type="SAM" id="MobiDB-lite"/>
    </source>
</evidence>
<dbReference type="InterPro" id="IPR012816">
    <property type="entry name" value="NADAR"/>
</dbReference>
<dbReference type="AlphaFoldDB" id="A0A0B7FX19"/>
<dbReference type="NCBIfam" id="TIGR02464">
    <property type="entry name" value="ribofla_fusion"/>
    <property type="match status" value="1"/>
</dbReference>
<gene>
    <name evidence="3" type="ORF">RSOLAG1IB_04012</name>
</gene>
<feature type="region of interest" description="Disordered" evidence="1">
    <location>
        <begin position="1"/>
        <end position="38"/>
    </location>
</feature>
<dbReference type="Gene3D" id="1.10.357.40">
    <property type="entry name" value="YbiA-like"/>
    <property type="match status" value="1"/>
</dbReference>
<reference evidence="3 4" key="1">
    <citation type="submission" date="2014-11" db="EMBL/GenBank/DDBJ databases">
        <authorList>
            <person name="Wibberg Daniel"/>
        </authorList>
    </citation>
    <scope>NUCLEOTIDE SEQUENCE [LARGE SCALE GENOMIC DNA]</scope>
    <source>
        <strain evidence="3">Rhizoctonia solani AG1-IB 7/3/14</strain>
    </source>
</reference>
<dbReference type="CDD" id="cd15457">
    <property type="entry name" value="NADAR"/>
    <property type="match status" value="1"/>
</dbReference>
<name>A0A0B7FX19_THACB</name>
<feature type="domain" description="NADAR" evidence="2">
    <location>
        <begin position="48"/>
        <end position="200"/>
    </location>
</feature>
<dbReference type="Pfam" id="PF08719">
    <property type="entry name" value="NADAR"/>
    <property type="match status" value="1"/>
</dbReference>
<evidence type="ECO:0000313" key="4">
    <source>
        <dbReference type="Proteomes" id="UP000059188"/>
    </source>
</evidence>
<protein>
    <recommendedName>
        <fullName evidence="2">NADAR domain-containing protein</fullName>
    </recommendedName>
</protein>
<dbReference type="InterPro" id="IPR037238">
    <property type="entry name" value="YbiA-like_sf"/>
</dbReference>
<dbReference type="Proteomes" id="UP000059188">
    <property type="component" value="Unassembled WGS sequence"/>
</dbReference>
<keyword evidence="4" id="KW-1185">Reference proteome</keyword>
<organism evidence="3 4">
    <name type="scientific">Thanatephorus cucumeris (strain AG1-IB / isolate 7/3/14)</name>
    <name type="common">Lettuce bottom rot fungus</name>
    <name type="synonym">Rhizoctonia solani</name>
    <dbReference type="NCBI Taxonomy" id="1108050"/>
    <lineage>
        <taxon>Eukaryota</taxon>
        <taxon>Fungi</taxon>
        <taxon>Dikarya</taxon>
        <taxon>Basidiomycota</taxon>
        <taxon>Agaricomycotina</taxon>
        <taxon>Agaricomycetes</taxon>
        <taxon>Cantharellales</taxon>
        <taxon>Ceratobasidiaceae</taxon>
        <taxon>Rhizoctonia</taxon>
        <taxon>Rhizoctonia solani AG-1</taxon>
    </lineage>
</organism>
<dbReference type="STRING" id="1108050.A0A0B7FX19"/>
<proteinExistence type="predicted"/>
<feature type="compositionally biased region" description="Low complexity" evidence="1">
    <location>
        <begin position="218"/>
        <end position="231"/>
    </location>
</feature>
<dbReference type="SUPFAM" id="SSF143990">
    <property type="entry name" value="YbiA-like"/>
    <property type="match status" value="1"/>
</dbReference>
<accession>A0A0B7FX19</accession>
<feature type="region of interest" description="Disordered" evidence="1">
    <location>
        <begin position="201"/>
        <end position="239"/>
    </location>
</feature>
<evidence type="ECO:0000313" key="3">
    <source>
        <dbReference type="EMBL" id="CEL60773.1"/>
    </source>
</evidence>
<feature type="compositionally biased region" description="Basic and acidic residues" evidence="1">
    <location>
        <begin position="201"/>
        <end position="217"/>
    </location>
</feature>
<dbReference type="EMBL" id="LN679104">
    <property type="protein sequence ID" value="CEL60773.1"/>
    <property type="molecule type" value="Genomic_DNA"/>
</dbReference>
<dbReference type="OrthoDB" id="206452at2759"/>
<sequence>MPPSAAPKNVPKSSQSKQRRKQPRLPGKSGMKHDSNASRTIATDRAVYFFRPKEEHGYLSQWYISPFTNGVHSYENAEQYMMHQKGVLFAPDSPATSSILETTNPRDIRALGRMIPNFDEAIWKRERLRIVTEGSRLKFKQNEILKTQLLATGDNELVEASPFDRIWGVGFSAKSAPMKRAKWGENLLGKALMAVRQELKEESGDELKGEPTPRRDLLGSQLSNSSNQTSLRGQPDLPGHVVLPLPSPAQANVILSLPLL</sequence>